<dbReference type="GO" id="GO:0009240">
    <property type="term" value="P:isopentenyl diphosphate biosynthetic process"/>
    <property type="evidence" value="ECO:0007669"/>
    <property type="project" value="TreeGrafter"/>
</dbReference>
<dbReference type="UniPathway" id="UPA00059">
    <property type="reaction ID" value="UER00104"/>
</dbReference>
<dbReference type="HAMAP" id="MF_00202">
    <property type="entry name" value="Idi"/>
    <property type="match status" value="1"/>
</dbReference>
<evidence type="ECO:0000259" key="11">
    <source>
        <dbReference type="PROSITE" id="PS51462"/>
    </source>
</evidence>
<keyword evidence="8" id="KW-0414">Isoprene biosynthesis</keyword>
<keyword evidence="5" id="KW-0479">Metal-binding</keyword>
<dbReference type="NCBIfam" id="TIGR02150">
    <property type="entry name" value="IPP_isom_1"/>
    <property type="match status" value="1"/>
</dbReference>
<evidence type="ECO:0000256" key="2">
    <source>
        <dbReference type="ARBA" id="ARBA00007579"/>
    </source>
</evidence>
<proteinExistence type="inferred from homology"/>
<dbReference type="InterPro" id="IPR056375">
    <property type="entry name" value="Idi_bact"/>
</dbReference>
<keyword evidence="4" id="KW-0963">Cytoplasm</keyword>
<protein>
    <recommendedName>
        <fullName evidence="3 10">Isopentenyl-diphosphate delta-isomerase</fullName>
        <ecNumber evidence="3 10">5.3.3.2</ecNumber>
    </recommendedName>
</protein>
<evidence type="ECO:0000256" key="5">
    <source>
        <dbReference type="ARBA" id="ARBA00022723"/>
    </source>
</evidence>
<gene>
    <name evidence="12" type="ORF">COR50_03205</name>
</gene>
<dbReference type="GO" id="GO:0050992">
    <property type="term" value="P:dimethylallyl diphosphate biosynthetic process"/>
    <property type="evidence" value="ECO:0007669"/>
    <property type="project" value="UniProtKB-UniPathway"/>
</dbReference>
<keyword evidence="7" id="KW-0464">Manganese</keyword>
<dbReference type="InterPro" id="IPR000086">
    <property type="entry name" value="NUDIX_hydrolase_dom"/>
</dbReference>
<evidence type="ECO:0000256" key="7">
    <source>
        <dbReference type="ARBA" id="ARBA00023211"/>
    </source>
</evidence>
<dbReference type="InterPro" id="IPR015797">
    <property type="entry name" value="NUDIX_hydrolase-like_dom_sf"/>
</dbReference>
<evidence type="ECO:0000256" key="3">
    <source>
        <dbReference type="ARBA" id="ARBA00012057"/>
    </source>
</evidence>
<name>A0A291QQN9_9BACT</name>
<evidence type="ECO:0000256" key="4">
    <source>
        <dbReference type="ARBA" id="ARBA00022490"/>
    </source>
</evidence>
<evidence type="ECO:0000313" key="12">
    <source>
        <dbReference type="EMBL" id="ATL46257.1"/>
    </source>
</evidence>
<dbReference type="PIRSF" id="PIRSF018427">
    <property type="entry name" value="Isopntndiph_ism"/>
    <property type="match status" value="1"/>
</dbReference>
<dbReference type="OrthoDB" id="9809458at2"/>
<comment type="pathway">
    <text evidence="1">Isoprenoid biosynthesis; dimethylallyl diphosphate biosynthesis; dimethylallyl diphosphate from isopentenyl diphosphate: step 1/1.</text>
</comment>
<dbReference type="GO" id="GO:0046872">
    <property type="term" value="F:metal ion binding"/>
    <property type="evidence" value="ECO:0007669"/>
    <property type="project" value="UniProtKB-KW"/>
</dbReference>
<evidence type="ECO:0000313" key="13">
    <source>
        <dbReference type="Proteomes" id="UP000220133"/>
    </source>
</evidence>
<dbReference type="Proteomes" id="UP000220133">
    <property type="component" value="Chromosome"/>
</dbReference>
<dbReference type="CDD" id="cd02885">
    <property type="entry name" value="NUDIX_IPP_Isomerase"/>
    <property type="match status" value="1"/>
</dbReference>
<dbReference type="GO" id="GO:0004452">
    <property type="term" value="F:isopentenyl-diphosphate delta-isomerase activity"/>
    <property type="evidence" value="ECO:0007669"/>
    <property type="project" value="UniProtKB-UniRule"/>
</dbReference>
<evidence type="ECO:0000256" key="9">
    <source>
        <dbReference type="ARBA" id="ARBA00023235"/>
    </source>
</evidence>
<dbReference type="InterPro" id="IPR011876">
    <property type="entry name" value="IsopentenylPP_isomerase_typ1"/>
</dbReference>
<dbReference type="GO" id="GO:0005737">
    <property type="term" value="C:cytoplasm"/>
    <property type="evidence" value="ECO:0007669"/>
    <property type="project" value="TreeGrafter"/>
</dbReference>
<dbReference type="RefSeq" id="WP_098192646.1">
    <property type="nucleotide sequence ID" value="NZ_CP023777.1"/>
</dbReference>
<keyword evidence="13" id="KW-1185">Reference proteome</keyword>
<dbReference type="Pfam" id="PF00293">
    <property type="entry name" value="NUDIX"/>
    <property type="match status" value="1"/>
</dbReference>
<sequence length="177" mass="20581">MQQTAPLILVNESDEPIGTMEKMQAHREGLLHRAFSIFIFNRKRQMLLHQRADEKYHSGGLWTNACCSHPIPGEELIISAQRRLQEEMGFQCPLEEIFSFVYKAELDNNLVEHEFDHVLVGTYEGDIVPNKEEVQDFGYYSVDDIQRLLEKNPEDFTAWFKIAFPKVMDWVFVSGGK</sequence>
<evidence type="ECO:0000256" key="1">
    <source>
        <dbReference type="ARBA" id="ARBA00004826"/>
    </source>
</evidence>
<dbReference type="KEGG" id="cbae:COR50_03205"/>
<dbReference type="AlphaFoldDB" id="A0A291QQN9"/>
<evidence type="ECO:0000256" key="6">
    <source>
        <dbReference type="ARBA" id="ARBA00022842"/>
    </source>
</evidence>
<accession>A0A291QQN9</accession>
<dbReference type="PANTHER" id="PTHR10885:SF0">
    <property type="entry name" value="ISOPENTENYL-DIPHOSPHATE DELTA-ISOMERASE"/>
    <property type="match status" value="1"/>
</dbReference>
<comment type="similarity">
    <text evidence="2">Belongs to the IPP isomerase type 1 family.</text>
</comment>
<dbReference type="EMBL" id="CP023777">
    <property type="protein sequence ID" value="ATL46257.1"/>
    <property type="molecule type" value="Genomic_DNA"/>
</dbReference>
<keyword evidence="6" id="KW-0460">Magnesium</keyword>
<dbReference type="SUPFAM" id="SSF55811">
    <property type="entry name" value="Nudix"/>
    <property type="match status" value="1"/>
</dbReference>
<dbReference type="PROSITE" id="PS51462">
    <property type="entry name" value="NUDIX"/>
    <property type="match status" value="1"/>
</dbReference>
<dbReference type="NCBIfam" id="NF002995">
    <property type="entry name" value="PRK03759.1"/>
    <property type="match status" value="1"/>
</dbReference>
<evidence type="ECO:0000256" key="10">
    <source>
        <dbReference type="NCBIfam" id="TIGR02150"/>
    </source>
</evidence>
<evidence type="ECO:0000256" key="8">
    <source>
        <dbReference type="ARBA" id="ARBA00023229"/>
    </source>
</evidence>
<feature type="domain" description="Nudix hydrolase" evidence="11">
    <location>
        <begin position="30"/>
        <end position="162"/>
    </location>
</feature>
<keyword evidence="9 12" id="KW-0413">Isomerase</keyword>
<organism evidence="12 13">
    <name type="scientific">Chitinophaga caeni</name>
    <dbReference type="NCBI Taxonomy" id="2029983"/>
    <lineage>
        <taxon>Bacteria</taxon>
        <taxon>Pseudomonadati</taxon>
        <taxon>Bacteroidota</taxon>
        <taxon>Chitinophagia</taxon>
        <taxon>Chitinophagales</taxon>
        <taxon>Chitinophagaceae</taxon>
        <taxon>Chitinophaga</taxon>
    </lineage>
</organism>
<reference evidence="12 13" key="1">
    <citation type="submission" date="2017-10" db="EMBL/GenBank/DDBJ databases">
        <title>Paenichitinophaga pekingensis gen. nov., sp. nov., isolated from activated sludge.</title>
        <authorList>
            <person name="Jin D."/>
            <person name="Kong X."/>
            <person name="Deng Y."/>
            <person name="Bai Z."/>
        </authorList>
    </citation>
    <scope>NUCLEOTIDE SEQUENCE [LARGE SCALE GENOMIC DNA]</scope>
    <source>
        <strain evidence="12 13">13</strain>
    </source>
</reference>
<dbReference type="PANTHER" id="PTHR10885">
    <property type="entry name" value="ISOPENTENYL-DIPHOSPHATE DELTA-ISOMERASE"/>
    <property type="match status" value="1"/>
</dbReference>
<dbReference type="Gene3D" id="3.90.79.10">
    <property type="entry name" value="Nucleoside Triphosphate Pyrophosphohydrolase"/>
    <property type="match status" value="1"/>
</dbReference>
<dbReference type="EC" id="5.3.3.2" evidence="3 10"/>